<sequence>MDETSDSAPAKSGTNTPTASATASGVGSGPGAQLGAGSGTDHKTRRPHRKSRYGCTRCKERRIKILTIHGWQCDELSPRCSRCIKMNLTCQYPKKQPSFLTPDDYCWTEPIDPLLLQYQVFPRATTSSRASTTTAPIPKRTADAGAGASAASPEGSSHSSTVPLSPSSVLSIPPPAQSPVPPPSRYGRRPESPLRSQVAQTLTPVEFELLKHYLEHTSRDLTVDEDDQYTLQIGIPNLACESKPLMRSVLALAAICKCHDTTNQPSVSRQDRAQILELLFFAHRYHMESMHEIQTDLREAKHYDHVLANAAMMGMYGSASHVVRIWLAKTATIDDPPVMSDFMPKYPQWISLYRAVDLAYFGLLNNTSGSEDAAQYSPAHSPVDPMTCGGFQLQYEYRVSTRVEQITIPTNHVMGPILAATVSSALAKLTEKARDVAMAEMSCDEVLADHDDPRRTRTAQMSPQLQACFVALGLFSNAVTDAFAVGDSRPSTPGHGQLSFEVDIDPVGRLSEVQPWLRRYTASIISMIPSRLPRRTIVAFIHKVPTRYMNLVADMLNLIIQTEAPPGNGPSDTPPWSSPSPSTMPEPSIAHQLAIDIFAHWLVLVILLDNVWWIGCVGAWELGRIVSFRRRAPWPNSLWNKEHDWWPESMFEVSRQLEKHRRSESC</sequence>
<dbReference type="InterPro" id="IPR021858">
    <property type="entry name" value="Fun_TF"/>
</dbReference>
<name>A0AA40E087_9PEZI</name>
<protein>
    <recommendedName>
        <fullName evidence="3">Zn(2)-C6 fungal-type domain-containing protein</fullName>
    </recommendedName>
</protein>
<feature type="compositionally biased region" description="Polar residues" evidence="2">
    <location>
        <begin position="12"/>
        <end position="25"/>
    </location>
</feature>
<dbReference type="SUPFAM" id="SSF57701">
    <property type="entry name" value="Zn2/Cys6 DNA-binding domain"/>
    <property type="match status" value="1"/>
</dbReference>
<feature type="compositionally biased region" description="Pro residues" evidence="2">
    <location>
        <begin position="172"/>
        <end position="184"/>
    </location>
</feature>
<dbReference type="InterPro" id="IPR052400">
    <property type="entry name" value="Zn2-C6_fungal_TF"/>
</dbReference>
<feature type="compositionally biased region" description="Basic residues" evidence="2">
    <location>
        <begin position="43"/>
        <end position="52"/>
    </location>
</feature>
<feature type="compositionally biased region" description="Pro residues" evidence="2">
    <location>
        <begin position="572"/>
        <end position="584"/>
    </location>
</feature>
<dbReference type="AlphaFoldDB" id="A0AA40E087"/>
<dbReference type="InterPro" id="IPR001138">
    <property type="entry name" value="Zn2Cys6_DnaBD"/>
</dbReference>
<reference evidence="4" key="1">
    <citation type="submission" date="2023-06" db="EMBL/GenBank/DDBJ databases">
        <title>Genome-scale phylogeny and comparative genomics of the fungal order Sordariales.</title>
        <authorList>
            <consortium name="Lawrence Berkeley National Laboratory"/>
            <person name="Hensen N."/>
            <person name="Bonometti L."/>
            <person name="Westerberg I."/>
            <person name="Brannstrom I.O."/>
            <person name="Guillou S."/>
            <person name="Cros-Aarteil S."/>
            <person name="Calhoun S."/>
            <person name="Haridas S."/>
            <person name="Kuo A."/>
            <person name="Mondo S."/>
            <person name="Pangilinan J."/>
            <person name="Riley R."/>
            <person name="LaButti K."/>
            <person name="Andreopoulos B."/>
            <person name="Lipzen A."/>
            <person name="Chen C."/>
            <person name="Yanf M."/>
            <person name="Daum C."/>
            <person name="Ng V."/>
            <person name="Clum A."/>
            <person name="Steindorff A."/>
            <person name="Ohm R."/>
            <person name="Martin F."/>
            <person name="Silar P."/>
            <person name="Natvig D."/>
            <person name="Lalanne C."/>
            <person name="Gautier V."/>
            <person name="Ament-velasquez S.L."/>
            <person name="Kruys A."/>
            <person name="Hutchinson M.I."/>
            <person name="Powell A.J."/>
            <person name="Barry K."/>
            <person name="Miller A.N."/>
            <person name="Grigoriev I.V."/>
            <person name="Debuchy R."/>
            <person name="Gladieux P."/>
            <person name="Thoren M.H."/>
            <person name="Johannesson H."/>
        </authorList>
    </citation>
    <scope>NUCLEOTIDE SEQUENCE</scope>
    <source>
        <strain evidence="4">SMH2392-1A</strain>
    </source>
</reference>
<evidence type="ECO:0000313" key="4">
    <source>
        <dbReference type="EMBL" id="KAK0723124.1"/>
    </source>
</evidence>
<dbReference type="SMART" id="SM00066">
    <property type="entry name" value="GAL4"/>
    <property type="match status" value="1"/>
</dbReference>
<proteinExistence type="predicted"/>
<keyword evidence="5" id="KW-1185">Reference proteome</keyword>
<dbReference type="Pfam" id="PF11951">
    <property type="entry name" value="Fungal_trans_2"/>
    <property type="match status" value="1"/>
</dbReference>
<comment type="caution">
    <text evidence="4">The sequence shown here is derived from an EMBL/GenBank/DDBJ whole genome shotgun (WGS) entry which is preliminary data.</text>
</comment>
<feature type="region of interest" description="Disordered" evidence="2">
    <location>
        <begin position="125"/>
        <end position="197"/>
    </location>
</feature>
<dbReference type="GO" id="GO:0008270">
    <property type="term" value="F:zinc ion binding"/>
    <property type="evidence" value="ECO:0007669"/>
    <property type="project" value="InterPro"/>
</dbReference>
<evidence type="ECO:0000313" key="5">
    <source>
        <dbReference type="Proteomes" id="UP001172101"/>
    </source>
</evidence>
<feature type="domain" description="Zn(2)-C6 fungal-type" evidence="3">
    <location>
        <begin position="49"/>
        <end position="101"/>
    </location>
</feature>
<dbReference type="GO" id="GO:0000981">
    <property type="term" value="F:DNA-binding transcription factor activity, RNA polymerase II-specific"/>
    <property type="evidence" value="ECO:0007669"/>
    <property type="project" value="InterPro"/>
</dbReference>
<dbReference type="RefSeq" id="XP_060299048.1">
    <property type="nucleotide sequence ID" value="XM_060445220.1"/>
</dbReference>
<accession>A0AA40E087</accession>
<evidence type="ECO:0000259" key="3">
    <source>
        <dbReference type="SMART" id="SM00066"/>
    </source>
</evidence>
<evidence type="ECO:0000256" key="2">
    <source>
        <dbReference type="SAM" id="MobiDB-lite"/>
    </source>
</evidence>
<dbReference type="PANTHER" id="PTHR47657:SF14">
    <property type="entry name" value="ZN(2)-C6 FUNGAL-TYPE DOMAIN-CONTAINING PROTEIN"/>
    <property type="match status" value="1"/>
</dbReference>
<dbReference type="CDD" id="cd00067">
    <property type="entry name" value="GAL4"/>
    <property type="match status" value="1"/>
</dbReference>
<dbReference type="GeneID" id="85328490"/>
<feature type="region of interest" description="Disordered" evidence="2">
    <location>
        <begin position="563"/>
        <end position="585"/>
    </location>
</feature>
<dbReference type="InterPro" id="IPR036864">
    <property type="entry name" value="Zn2-C6_fun-type_DNA-bd_sf"/>
</dbReference>
<evidence type="ECO:0000256" key="1">
    <source>
        <dbReference type="ARBA" id="ARBA00023242"/>
    </source>
</evidence>
<keyword evidence="1" id="KW-0539">Nucleus</keyword>
<feature type="compositionally biased region" description="Low complexity" evidence="2">
    <location>
        <begin position="125"/>
        <end position="135"/>
    </location>
</feature>
<feature type="compositionally biased region" description="Low complexity" evidence="2">
    <location>
        <begin position="143"/>
        <end position="171"/>
    </location>
</feature>
<dbReference type="PANTHER" id="PTHR47657">
    <property type="entry name" value="STEROL REGULATORY ELEMENT-BINDING PROTEIN ECM22"/>
    <property type="match status" value="1"/>
</dbReference>
<gene>
    <name evidence="4" type="ORF">B0T26DRAFT_750435</name>
</gene>
<dbReference type="Proteomes" id="UP001172101">
    <property type="component" value="Unassembled WGS sequence"/>
</dbReference>
<feature type="region of interest" description="Disordered" evidence="2">
    <location>
        <begin position="1"/>
        <end position="53"/>
    </location>
</feature>
<dbReference type="EMBL" id="JAUIRO010000003">
    <property type="protein sequence ID" value="KAK0723124.1"/>
    <property type="molecule type" value="Genomic_DNA"/>
</dbReference>
<dbReference type="Gene3D" id="4.10.240.10">
    <property type="entry name" value="Zn(2)-C6 fungal-type DNA-binding domain"/>
    <property type="match status" value="1"/>
</dbReference>
<organism evidence="4 5">
    <name type="scientific">Lasiosphaeria miniovina</name>
    <dbReference type="NCBI Taxonomy" id="1954250"/>
    <lineage>
        <taxon>Eukaryota</taxon>
        <taxon>Fungi</taxon>
        <taxon>Dikarya</taxon>
        <taxon>Ascomycota</taxon>
        <taxon>Pezizomycotina</taxon>
        <taxon>Sordariomycetes</taxon>
        <taxon>Sordariomycetidae</taxon>
        <taxon>Sordariales</taxon>
        <taxon>Lasiosphaeriaceae</taxon>
        <taxon>Lasiosphaeria</taxon>
    </lineage>
</organism>
<feature type="compositionally biased region" description="Gly residues" evidence="2">
    <location>
        <begin position="26"/>
        <end position="38"/>
    </location>
</feature>